<evidence type="ECO:0000256" key="7">
    <source>
        <dbReference type="ARBA" id="ARBA00022842"/>
    </source>
</evidence>
<dbReference type="PANTHER" id="PTHR30040:SF2">
    <property type="entry name" value="FAD:PROTEIN FMN TRANSFERASE"/>
    <property type="match status" value="1"/>
</dbReference>
<dbReference type="Proteomes" id="UP000064893">
    <property type="component" value="Chromosome"/>
</dbReference>
<evidence type="ECO:0000313" key="13">
    <source>
        <dbReference type="EMBL" id="ALO16965.1"/>
    </source>
</evidence>
<dbReference type="InterPro" id="IPR003374">
    <property type="entry name" value="ApbE-like_sf"/>
</dbReference>
<comment type="function">
    <text evidence="12">Flavin transferase that catalyzes the transfer of the FMN moiety of FAD and its covalent binding to the hydroxyl group of a threonine residue in a target flavoprotein.</text>
</comment>
<reference evidence="13 14" key="1">
    <citation type="submission" date="2015-11" db="EMBL/GenBank/DDBJ databases">
        <title>Description and complete genome sequence of a novel strain predominating in hypersaline microbial mats and representing a new family of the Bacteriodetes phylum.</title>
        <authorList>
            <person name="Spring S."/>
            <person name="Bunk B."/>
            <person name="Sproer C."/>
            <person name="Klenk H.-P."/>
        </authorList>
    </citation>
    <scope>NUCLEOTIDE SEQUENCE [LARGE SCALE GENOMIC DNA]</scope>
    <source>
        <strain evidence="13 14">L21-Spi-D4</strain>
    </source>
</reference>
<evidence type="ECO:0000256" key="2">
    <source>
        <dbReference type="ARBA" id="ARBA00016337"/>
    </source>
</evidence>
<dbReference type="PROSITE" id="PS51257">
    <property type="entry name" value="PROKAR_LIPOPROTEIN"/>
    <property type="match status" value="1"/>
</dbReference>
<keyword evidence="6 10" id="KW-0274">FAD</keyword>
<keyword evidence="12" id="KW-1003">Cell membrane</keyword>
<protein>
    <recommendedName>
        <fullName evidence="2 10">FAD:protein FMN transferase</fullName>
        <ecNumber evidence="1 10">2.7.1.180</ecNumber>
    </recommendedName>
    <alternativeName>
        <fullName evidence="8 10">Flavin transferase</fullName>
    </alternativeName>
</protein>
<comment type="cofactor">
    <cofactor evidence="11">
        <name>Mg(2+)</name>
        <dbReference type="ChEBI" id="CHEBI:18420"/>
    </cofactor>
    <cofactor evidence="11">
        <name>Mn(2+)</name>
        <dbReference type="ChEBI" id="CHEBI:29035"/>
    </cofactor>
    <text evidence="11">Magnesium. Can also use manganese.</text>
</comment>
<evidence type="ECO:0000256" key="3">
    <source>
        <dbReference type="ARBA" id="ARBA00022630"/>
    </source>
</evidence>
<dbReference type="SUPFAM" id="SSF143631">
    <property type="entry name" value="ApbE-like"/>
    <property type="match status" value="1"/>
</dbReference>
<evidence type="ECO:0000256" key="10">
    <source>
        <dbReference type="PIRNR" id="PIRNR006268"/>
    </source>
</evidence>
<dbReference type="EMBL" id="CP013118">
    <property type="protein sequence ID" value="ALO16965.1"/>
    <property type="molecule type" value="Genomic_DNA"/>
</dbReference>
<comment type="catalytic activity">
    <reaction evidence="9 10 12">
        <text>L-threonyl-[protein] + FAD = FMN-L-threonyl-[protein] + AMP + H(+)</text>
        <dbReference type="Rhea" id="RHEA:36847"/>
        <dbReference type="Rhea" id="RHEA-COMP:11060"/>
        <dbReference type="Rhea" id="RHEA-COMP:11061"/>
        <dbReference type="ChEBI" id="CHEBI:15378"/>
        <dbReference type="ChEBI" id="CHEBI:30013"/>
        <dbReference type="ChEBI" id="CHEBI:57692"/>
        <dbReference type="ChEBI" id="CHEBI:74257"/>
        <dbReference type="ChEBI" id="CHEBI:456215"/>
        <dbReference type="EC" id="2.7.1.180"/>
    </reaction>
</comment>
<evidence type="ECO:0000313" key="14">
    <source>
        <dbReference type="Proteomes" id="UP000064893"/>
    </source>
</evidence>
<evidence type="ECO:0000256" key="12">
    <source>
        <dbReference type="RuleBase" id="RU363002"/>
    </source>
</evidence>
<keyword evidence="12" id="KW-0997">Cell inner membrane</keyword>
<dbReference type="GO" id="GO:0005886">
    <property type="term" value="C:plasma membrane"/>
    <property type="evidence" value="ECO:0007669"/>
    <property type="project" value="UniProtKB-SubCell"/>
</dbReference>
<dbReference type="EC" id="2.7.1.180" evidence="1 10"/>
<sequence length="333" mass="37391">MKYLTLILVVFLVTTSCNQDKSKYIKNQGQAHGTFYHIIYESPNGVDYHDQLRSTMQRIDKSLSTYDPVSVISRINQNDSSVVLDDHFLNVYRRAEEIANETHGAFDITVAPLVNAWGFGYTEPQRTDSVSIATILEYVGYEKVHLINGNLNKDTAAIQLDASAIAKGYSVDQAAEKLEKKGVKNYMVEIGGEIRVKGQNPNGLAWRIGIDEPTEDQALMDRKIQRILHINKGALATSGNYRQFYEKNGQKYAHTINPKTGYPVQHRLLSASVLAPDCMTADAYATAFMVLGFHASMDIVEQHPELKAYFILSGEEEPFEVKYSEGMQSHLKD</sequence>
<keyword evidence="14" id="KW-1185">Reference proteome</keyword>
<dbReference type="PATRIC" id="fig|1307839.3.peg.3523"/>
<dbReference type="Pfam" id="PF02424">
    <property type="entry name" value="ApbE"/>
    <property type="match status" value="1"/>
</dbReference>
<evidence type="ECO:0000256" key="1">
    <source>
        <dbReference type="ARBA" id="ARBA00011955"/>
    </source>
</evidence>
<dbReference type="GO" id="GO:0016740">
    <property type="term" value="F:transferase activity"/>
    <property type="evidence" value="ECO:0007669"/>
    <property type="project" value="UniProtKB-UniRule"/>
</dbReference>
<evidence type="ECO:0000256" key="5">
    <source>
        <dbReference type="ARBA" id="ARBA00022723"/>
    </source>
</evidence>
<dbReference type="PIRSF" id="PIRSF006268">
    <property type="entry name" value="ApbE"/>
    <property type="match status" value="1"/>
</dbReference>
<evidence type="ECO:0000256" key="8">
    <source>
        <dbReference type="ARBA" id="ARBA00031306"/>
    </source>
</evidence>
<keyword evidence="3 10" id="KW-0285">Flavoprotein</keyword>
<comment type="similarity">
    <text evidence="10 12">Belongs to the ApbE family.</text>
</comment>
<feature type="binding site" evidence="11">
    <location>
        <position position="164"/>
    </location>
    <ligand>
        <name>Mg(2+)</name>
        <dbReference type="ChEBI" id="CHEBI:18420"/>
    </ligand>
</feature>
<dbReference type="PANTHER" id="PTHR30040">
    <property type="entry name" value="THIAMINE BIOSYNTHESIS LIPOPROTEIN APBE"/>
    <property type="match status" value="1"/>
</dbReference>
<keyword evidence="12" id="KW-0472">Membrane</keyword>
<dbReference type="AlphaFoldDB" id="A0A0S2I447"/>
<keyword evidence="4 10" id="KW-0808">Transferase</keyword>
<feature type="binding site" evidence="11">
    <location>
        <position position="282"/>
    </location>
    <ligand>
        <name>Mg(2+)</name>
        <dbReference type="ChEBI" id="CHEBI:18420"/>
    </ligand>
</feature>
<accession>A0A0S2I447</accession>
<evidence type="ECO:0000256" key="6">
    <source>
        <dbReference type="ARBA" id="ARBA00022827"/>
    </source>
</evidence>
<feature type="binding site" evidence="11">
    <location>
        <position position="286"/>
    </location>
    <ligand>
        <name>Mg(2+)</name>
        <dbReference type="ChEBI" id="CHEBI:18420"/>
    </ligand>
</feature>
<evidence type="ECO:0000256" key="9">
    <source>
        <dbReference type="ARBA" id="ARBA00048540"/>
    </source>
</evidence>
<name>A0A0S2I447_9BACT</name>
<keyword evidence="7 10" id="KW-0460">Magnesium</keyword>
<dbReference type="RefSeq" id="WP_057954304.1">
    <property type="nucleotide sequence ID" value="NZ_CP013118.1"/>
</dbReference>
<gene>
    <name evidence="13" type="primary">apbE</name>
    <name evidence="13" type="ORF">L21SP5_03352</name>
</gene>
<dbReference type="GO" id="GO:0046872">
    <property type="term" value="F:metal ion binding"/>
    <property type="evidence" value="ECO:0007669"/>
    <property type="project" value="UniProtKB-UniRule"/>
</dbReference>
<dbReference type="STRING" id="1307839.L21SP5_03352"/>
<evidence type="ECO:0000256" key="11">
    <source>
        <dbReference type="PIRSR" id="PIRSR006268-2"/>
    </source>
</evidence>
<evidence type="ECO:0000256" key="4">
    <source>
        <dbReference type="ARBA" id="ARBA00022679"/>
    </source>
</evidence>
<dbReference type="KEGG" id="blq:L21SP5_03352"/>
<organism evidence="13 14">
    <name type="scientific">Salinivirga cyanobacteriivorans</name>
    <dbReference type="NCBI Taxonomy" id="1307839"/>
    <lineage>
        <taxon>Bacteria</taxon>
        <taxon>Pseudomonadati</taxon>
        <taxon>Bacteroidota</taxon>
        <taxon>Bacteroidia</taxon>
        <taxon>Bacteroidales</taxon>
        <taxon>Salinivirgaceae</taxon>
        <taxon>Salinivirga</taxon>
    </lineage>
</organism>
<dbReference type="Gene3D" id="3.10.520.10">
    <property type="entry name" value="ApbE-like domains"/>
    <property type="match status" value="1"/>
</dbReference>
<dbReference type="InterPro" id="IPR024932">
    <property type="entry name" value="ApbE"/>
</dbReference>
<proteinExistence type="inferred from homology"/>
<keyword evidence="12 13" id="KW-0449">Lipoprotein</keyword>
<comment type="subcellular location">
    <subcellularLocation>
        <location evidence="12">Cell inner membrane</location>
        <topology evidence="12">Lipid-anchor</topology>
        <orientation evidence="12">Periplasmic side</orientation>
    </subcellularLocation>
</comment>
<keyword evidence="5 10" id="KW-0479">Metal-binding</keyword>